<keyword evidence="4 11" id="KW-0812">Transmembrane</keyword>
<keyword evidence="6" id="KW-0029">Amino-acid transport</keyword>
<evidence type="ECO:0000256" key="3">
    <source>
        <dbReference type="ARBA" id="ARBA00022448"/>
    </source>
</evidence>
<evidence type="ECO:0000256" key="8">
    <source>
        <dbReference type="ARBA" id="ARBA00023136"/>
    </source>
</evidence>
<keyword evidence="3" id="KW-0813">Transport</keyword>
<accession>A0AA88AV05</accession>
<evidence type="ECO:0000313" key="13">
    <source>
        <dbReference type="EMBL" id="GMN52411.1"/>
    </source>
</evidence>
<proteinExistence type="inferred from homology"/>
<evidence type="ECO:0000313" key="14">
    <source>
        <dbReference type="Proteomes" id="UP001187192"/>
    </source>
</evidence>
<evidence type="ECO:0000256" key="5">
    <source>
        <dbReference type="ARBA" id="ARBA00022847"/>
    </source>
</evidence>
<dbReference type="EMBL" id="BTGU01000041">
    <property type="protein sequence ID" value="GMN52411.1"/>
    <property type="molecule type" value="Genomic_DNA"/>
</dbReference>
<evidence type="ECO:0000256" key="4">
    <source>
        <dbReference type="ARBA" id="ARBA00022692"/>
    </source>
</evidence>
<comment type="caution">
    <text evidence="13">The sequence shown here is derived from an EMBL/GenBank/DDBJ whole genome shotgun (WGS) entry which is preliminary data.</text>
</comment>
<gene>
    <name evidence="13" type="ORF">TIFTF001_021539</name>
</gene>
<dbReference type="GO" id="GO:0012505">
    <property type="term" value="C:endomembrane system"/>
    <property type="evidence" value="ECO:0007669"/>
    <property type="project" value="UniProtKB-SubCell"/>
</dbReference>
<dbReference type="GO" id="GO:0015293">
    <property type="term" value="F:symporter activity"/>
    <property type="evidence" value="ECO:0007669"/>
    <property type="project" value="UniProtKB-KW"/>
</dbReference>
<feature type="domain" description="Amino acid transporter transmembrane" evidence="12">
    <location>
        <begin position="31"/>
        <end position="483"/>
    </location>
</feature>
<dbReference type="AlphaFoldDB" id="A0AA88AV05"/>
<feature type="transmembrane region" description="Helical" evidence="11">
    <location>
        <begin position="337"/>
        <end position="357"/>
    </location>
</feature>
<keyword evidence="7 11" id="KW-1133">Transmembrane helix</keyword>
<dbReference type="InterPro" id="IPR013057">
    <property type="entry name" value="AA_transpt_TM"/>
</dbReference>
<protein>
    <recommendedName>
        <fullName evidence="12">Amino acid transporter transmembrane domain-containing protein</fullName>
    </recommendedName>
</protein>
<reference evidence="13" key="1">
    <citation type="submission" date="2023-07" db="EMBL/GenBank/DDBJ databases">
        <title>draft genome sequence of fig (Ficus carica).</title>
        <authorList>
            <person name="Takahashi T."/>
            <person name="Nishimura K."/>
        </authorList>
    </citation>
    <scope>NUCLEOTIDE SEQUENCE</scope>
</reference>
<keyword evidence="9" id="KW-0927">Auxin signaling pathway</keyword>
<feature type="transmembrane region" description="Helical" evidence="11">
    <location>
        <begin position="37"/>
        <end position="57"/>
    </location>
</feature>
<dbReference type="PANTHER" id="PTHR48017">
    <property type="entry name" value="OS05G0424000 PROTEIN-RELATED"/>
    <property type="match status" value="1"/>
</dbReference>
<dbReference type="GO" id="GO:0009734">
    <property type="term" value="P:auxin-activated signaling pathway"/>
    <property type="evidence" value="ECO:0007669"/>
    <property type="project" value="UniProtKB-KW"/>
</dbReference>
<evidence type="ECO:0000256" key="7">
    <source>
        <dbReference type="ARBA" id="ARBA00022989"/>
    </source>
</evidence>
<feature type="transmembrane region" description="Helical" evidence="11">
    <location>
        <begin position="423"/>
        <end position="441"/>
    </location>
</feature>
<evidence type="ECO:0000256" key="1">
    <source>
        <dbReference type="ARBA" id="ARBA00004127"/>
    </source>
</evidence>
<evidence type="ECO:0000256" key="9">
    <source>
        <dbReference type="ARBA" id="ARBA00023294"/>
    </source>
</evidence>
<dbReference type="Pfam" id="PF01490">
    <property type="entry name" value="Aa_trans"/>
    <property type="match status" value="1"/>
</dbReference>
<comment type="similarity">
    <text evidence="2">Belongs to the amino acid/polyamine transporter 2 family. Amino acid/auxin permease (AAAP) (TC 2.A.18.1) subfamily.</text>
</comment>
<feature type="transmembrane region" description="Helical" evidence="11">
    <location>
        <begin position="462"/>
        <end position="483"/>
    </location>
</feature>
<evidence type="ECO:0000256" key="10">
    <source>
        <dbReference type="ARBA" id="ARBA00045588"/>
    </source>
</evidence>
<dbReference type="Proteomes" id="UP001187192">
    <property type="component" value="Unassembled WGS sequence"/>
</dbReference>
<evidence type="ECO:0000256" key="6">
    <source>
        <dbReference type="ARBA" id="ARBA00022970"/>
    </source>
</evidence>
<feature type="transmembrane region" description="Helical" evidence="11">
    <location>
        <begin position="400"/>
        <end position="417"/>
    </location>
</feature>
<evidence type="ECO:0000256" key="11">
    <source>
        <dbReference type="SAM" id="Phobius"/>
    </source>
</evidence>
<name>A0AA88AV05_FICCA</name>
<feature type="transmembrane region" description="Helical" evidence="11">
    <location>
        <begin position="185"/>
        <end position="204"/>
    </location>
</feature>
<keyword evidence="5" id="KW-0769">Symport</keyword>
<comment type="function">
    <text evidence="10">Carrier protein involved in proton-driven auxin influx. Mediates the formation of auxin gradient from developing leaves (site of auxin biosynthesis) to tips by contributing to the loading of auxin in vascular tissues and facilitating acropetal (base to tip) auxin transport within inner tissues of the root apex, and basipetal (tip to base) auxin transport within outer tissues of the root apex. May be involved in lateral roots and nodules formation.</text>
</comment>
<evidence type="ECO:0000259" key="12">
    <source>
        <dbReference type="Pfam" id="PF01490"/>
    </source>
</evidence>
<organism evidence="13 14">
    <name type="scientific">Ficus carica</name>
    <name type="common">Common fig</name>
    <dbReference type="NCBI Taxonomy" id="3494"/>
    <lineage>
        <taxon>Eukaryota</taxon>
        <taxon>Viridiplantae</taxon>
        <taxon>Streptophyta</taxon>
        <taxon>Embryophyta</taxon>
        <taxon>Tracheophyta</taxon>
        <taxon>Spermatophyta</taxon>
        <taxon>Magnoliopsida</taxon>
        <taxon>eudicotyledons</taxon>
        <taxon>Gunneridae</taxon>
        <taxon>Pentapetalae</taxon>
        <taxon>rosids</taxon>
        <taxon>fabids</taxon>
        <taxon>Rosales</taxon>
        <taxon>Moraceae</taxon>
        <taxon>Ficeae</taxon>
        <taxon>Ficus</taxon>
    </lineage>
</organism>
<feature type="transmembrane region" description="Helical" evidence="11">
    <location>
        <begin position="63"/>
        <end position="87"/>
    </location>
</feature>
<evidence type="ECO:0000256" key="2">
    <source>
        <dbReference type="ARBA" id="ARBA00005590"/>
    </source>
</evidence>
<feature type="transmembrane region" description="Helical" evidence="11">
    <location>
        <begin position="210"/>
        <end position="234"/>
    </location>
</feature>
<sequence length="494" mass="54505">MESQRPGNFAIETVESDDKTLFDDDGREKRTGNWMTACAHIITAVIGSGVLSLAWAIAQLGWIAGVTALILFSLITLYTSLLLTNFYRFPEPDRGRRNYTYMQAVESYLGIISSPHLSYPVSHFPFFFDVVALIGGFKYKLCGIFQYGNLVGTSIGYTITTALSVGAIITSNCQHKHGRKAKCSASNGLTMVFFGILQILLSQIPNFHKLSGLSILAAVMSFTYSIIGVCLAVIKIAAGNNPRTSLTGVEVGVNVTSQQKIWRSFQALGNIAFAYAYSQDTIKSNPPEVVAMKKATVVGVSVTTIFYMLCGLLGYIAFGSDAPGNFLAGFGYFELTWIVDFANACIVVHLVGAYQVFAQPVYRKMEDWSKQRWPESDFIVREYGIEIPCLGTCNFNGFRVVWRTIYVILTCSLAIMMPFFNNILGLLGACVFWPLTVYFPLEMHIAQNKIPKYSRRWVGLNLLSGACLIVSLLAASGSIQGIITDLKTYRPFMS</sequence>
<keyword evidence="14" id="KW-1185">Reference proteome</keyword>
<keyword evidence="8 11" id="KW-0472">Membrane</keyword>
<comment type="subcellular location">
    <subcellularLocation>
        <location evidence="1">Endomembrane system</location>
        <topology evidence="1">Multi-pass membrane protein</topology>
    </subcellularLocation>
</comment>
<dbReference type="Gramene" id="FCD_00029926-RA">
    <property type="protein sequence ID" value="FCD_00029926-RA:cds"/>
    <property type="gene ID" value="FCD_00029926"/>
</dbReference>
<feature type="transmembrane region" description="Helical" evidence="11">
    <location>
        <begin position="295"/>
        <end position="317"/>
    </location>
</feature>
<dbReference type="GO" id="GO:0006865">
    <property type="term" value="P:amino acid transport"/>
    <property type="evidence" value="ECO:0007669"/>
    <property type="project" value="UniProtKB-KW"/>
</dbReference>